<keyword evidence="3" id="KW-0805">Transcription regulation</keyword>
<reference evidence="9" key="1">
    <citation type="submission" date="2021-12" db="EMBL/GenBank/DDBJ databases">
        <title>Convergent genome expansion in fungi linked to evolution of root-endophyte symbiosis.</title>
        <authorList>
            <consortium name="DOE Joint Genome Institute"/>
            <person name="Ke Y.-H."/>
            <person name="Bonito G."/>
            <person name="Liao H.-L."/>
            <person name="Looney B."/>
            <person name="Rojas-Flechas A."/>
            <person name="Nash J."/>
            <person name="Hameed K."/>
            <person name="Schadt C."/>
            <person name="Martin F."/>
            <person name="Crous P.W."/>
            <person name="Miettinen O."/>
            <person name="Magnuson J.K."/>
            <person name="Labbe J."/>
            <person name="Jacobson D."/>
            <person name="Doktycz M.J."/>
            <person name="Veneault-Fourrey C."/>
            <person name="Kuo A."/>
            <person name="Mondo S."/>
            <person name="Calhoun S."/>
            <person name="Riley R."/>
            <person name="Ohm R."/>
            <person name="LaButti K."/>
            <person name="Andreopoulos B."/>
            <person name="Pangilinan J."/>
            <person name="Nolan M."/>
            <person name="Tritt A."/>
            <person name="Clum A."/>
            <person name="Lipzen A."/>
            <person name="Daum C."/>
            <person name="Barry K."/>
            <person name="Grigoriev I.V."/>
            <person name="Vilgalys R."/>
        </authorList>
    </citation>
    <scope>NUCLEOTIDE SEQUENCE</scope>
    <source>
        <strain evidence="9">PMI_201</strain>
    </source>
</reference>
<evidence type="ECO:0000256" key="2">
    <source>
        <dbReference type="ARBA" id="ARBA00022833"/>
    </source>
</evidence>
<evidence type="ECO:0000256" key="7">
    <source>
        <dbReference type="SAM" id="MobiDB-lite"/>
    </source>
</evidence>
<evidence type="ECO:0000256" key="5">
    <source>
        <dbReference type="ARBA" id="ARBA00023163"/>
    </source>
</evidence>
<evidence type="ECO:0000256" key="4">
    <source>
        <dbReference type="ARBA" id="ARBA00023125"/>
    </source>
</evidence>
<name>A0AAD4KHW8_9EURO</name>
<dbReference type="AlphaFoldDB" id="A0AAD4KHW8"/>
<feature type="region of interest" description="Disordered" evidence="7">
    <location>
        <begin position="80"/>
        <end position="114"/>
    </location>
</feature>
<dbReference type="Pfam" id="PF00172">
    <property type="entry name" value="Zn_clus"/>
    <property type="match status" value="1"/>
</dbReference>
<dbReference type="CDD" id="cd12148">
    <property type="entry name" value="fungal_TF_MHR"/>
    <property type="match status" value="1"/>
</dbReference>
<feature type="compositionally biased region" description="Polar residues" evidence="7">
    <location>
        <begin position="233"/>
        <end position="250"/>
    </location>
</feature>
<evidence type="ECO:0000259" key="8">
    <source>
        <dbReference type="PROSITE" id="PS50048"/>
    </source>
</evidence>
<keyword evidence="2" id="KW-0862">Zinc</keyword>
<dbReference type="PANTHER" id="PTHR47660">
    <property type="entry name" value="TRANSCRIPTION FACTOR WITH C2H2 AND ZN(2)-CYS(6) DNA BINDING DOMAIN (EUROFUNG)-RELATED-RELATED"/>
    <property type="match status" value="1"/>
</dbReference>
<organism evidence="9 10">
    <name type="scientific">Talaromyces proteolyticus</name>
    <dbReference type="NCBI Taxonomy" id="1131652"/>
    <lineage>
        <taxon>Eukaryota</taxon>
        <taxon>Fungi</taxon>
        <taxon>Dikarya</taxon>
        <taxon>Ascomycota</taxon>
        <taxon>Pezizomycotina</taxon>
        <taxon>Eurotiomycetes</taxon>
        <taxon>Eurotiomycetidae</taxon>
        <taxon>Eurotiales</taxon>
        <taxon>Trichocomaceae</taxon>
        <taxon>Talaromyces</taxon>
        <taxon>Talaromyces sect. Bacilispori</taxon>
    </lineage>
</organism>
<evidence type="ECO:0000256" key="6">
    <source>
        <dbReference type="ARBA" id="ARBA00023242"/>
    </source>
</evidence>
<gene>
    <name evidence="9" type="ORF">BGW36DRAFT_392207</name>
</gene>
<dbReference type="PROSITE" id="PS50048">
    <property type="entry name" value="ZN2_CY6_FUNGAL_2"/>
    <property type="match status" value="1"/>
</dbReference>
<keyword evidence="10" id="KW-1185">Reference proteome</keyword>
<keyword evidence="4" id="KW-0238">DNA-binding</keyword>
<dbReference type="RefSeq" id="XP_046065282.1">
    <property type="nucleotide sequence ID" value="XM_046217670.1"/>
</dbReference>
<dbReference type="InterPro" id="IPR001138">
    <property type="entry name" value="Zn2Cys6_DnaBD"/>
</dbReference>
<dbReference type="GeneID" id="70247957"/>
<dbReference type="EMBL" id="JAJTJA010000017">
    <property type="protein sequence ID" value="KAH8688810.1"/>
    <property type="molecule type" value="Genomic_DNA"/>
</dbReference>
<dbReference type="SMART" id="SM00066">
    <property type="entry name" value="GAL4"/>
    <property type="match status" value="1"/>
</dbReference>
<keyword evidence="1" id="KW-0479">Metal-binding</keyword>
<accession>A0AAD4KHW8</accession>
<dbReference type="Gene3D" id="4.10.240.10">
    <property type="entry name" value="Zn(2)-C6 fungal-type DNA-binding domain"/>
    <property type="match status" value="1"/>
</dbReference>
<keyword evidence="5" id="KW-0804">Transcription</keyword>
<evidence type="ECO:0000313" key="9">
    <source>
        <dbReference type="EMBL" id="KAH8688810.1"/>
    </source>
</evidence>
<protein>
    <recommendedName>
        <fullName evidence="8">Zn(2)-C6 fungal-type domain-containing protein</fullName>
    </recommendedName>
</protein>
<dbReference type="PRINTS" id="PR00755">
    <property type="entry name" value="AFLATOXINBRP"/>
</dbReference>
<dbReference type="Proteomes" id="UP001201262">
    <property type="component" value="Unassembled WGS sequence"/>
</dbReference>
<keyword evidence="6" id="KW-0539">Nucleus</keyword>
<dbReference type="CDD" id="cd00067">
    <property type="entry name" value="GAL4"/>
    <property type="match status" value="1"/>
</dbReference>
<dbReference type="SUPFAM" id="SSF57701">
    <property type="entry name" value="Zn2/Cys6 DNA-binding domain"/>
    <property type="match status" value="1"/>
</dbReference>
<sequence length="531" mass="60245">MEPAQETRWPCDLCHRSYQRKDLRDRHRRRCVKSAARSPASKRKSCMECSRSKIRCDQVYPTCSRCAARGTGCIYSHLPSSTPPTSSVNQTQATHPTPGGIDEPSSTASFERPESSQHAEILLGADWDIGMDIDGNISDSLYFDELLNPYYFHPQDVLATGSTVKPSHNRMTELHGSAPDRSRLLSQHSGSLGSNISGLNFLNTVTLRNVSIGTSQVSPSQRENEPLEDERTPASQGRTQTEVANSSPSSIFPRPNASPLQLLLQDLSAERMAQILQSYPGRMLQKYGQVPFIHRQLYNYSEDLLIEGPLSTALCFIAAHITKTSVTEEFVYSILNTERRRLIREFQSSNNECAPATAMVQAMCLYQIVALFDDKKSPTAHTVELYQGILLKMARELRRQYLQHPNTSNDWQEWLRYETVRRTFFLVHIINVLSSRMKLQSSMYSEPLDDDFILHALLPRTADVWTATSAEQWGSMVWRGSNQATTWEIVQADQLVRSRPDGPRYEELWSRLSELDEFARMVVACSVEIER</sequence>
<dbReference type="PROSITE" id="PS00463">
    <property type="entry name" value="ZN2_CY6_FUNGAL_1"/>
    <property type="match status" value="1"/>
</dbReference>
<evidence type="ECO:0000256" key="1">
    <source>
        <dbReference type="ARBA" id="ARBA00022723"/>
    </source>
</evidence>
<feature type="domain" description="Zn(2)-C6 fungal-type" evidence="8">
    <location>
        <begin position="45"/>
        <end position="75"/>
    </location>
</feature>
<evidence type="ECO:0000313" key="10">
    <source>
        <dbReference type="Proteomes" id="UP001201262"/>
    </source>
</evidence>
<proteinExistence type="predicted"/>
<feature type="compositionally biased region" description="Basic and acidic residues" evidence="7">
    <location>
        <begin position="222"/>
        <end position="232"/>
    </location>
</feature>
<dbReference type="GO" id="GO:0000981">
    <property type="term" value="F:DNA-binding transcription factor activity, RNA polymerase II-specific"/>
    <property type="evidence" value="ECO:0007669"/>
    <property type="project" value="InterPro"/>
</dbReference>
<dbReference type="GO" id="GO:0008270">
    <property type="term" value="F:zinc ion binding"/>
    <property type="evidence" value="ECO:0007669"/>
    <property type="project" value="InterPro"/>
</dbReference>
<dbReference type="GO" id="GO:0003677">
    <property type="term" value="F:DNA binding"/>
    <property type="evidence" value="ECO:0007669"/>
    <property type="project" value="UniProtKB-KW"/>
</dbReference>
<evidence type="ECO:0000256" key="3">
    <source>
        <dbReference type="ARBA" id="ARBA00023015"/>
    </source>
</evidence>
<feature type="region of interest" description="Disordered" evidence="7">
    <location>
        <begin position="213"/>
        <end position="253"/>
    </location>
</feature>
<dbReference type="InterPro" id="IPR036864">
    <property type="entry name" value="Zn2-C6_fun-type_DNA-bd_sf"/>
</dbReference>
<comment type="caution">
    <text evidence="9">The sequence shown here is derived from an EMBL/GenBank/DDBJ whole genome shotgun (WGS) entry which is preliminary data.</text>
</comment>